<evidence type="ECO:0000256" key="3">
    <source>
        <dbReference type="SAM" id="SignalP"/>
    </source>
</evidence>
<sequence length="374" mass="38337">MEPGAWPGCKMPQFFLSRSPLACAVSASLLSLALVSLPAAAQPASPGVIAMTADQQTALGVRLATVQAAAAAQIDLPARVAVPLSQQAVVSAPAAGMITRLLVNPGDTVKSGQPLAELSSPQIAQLQRERSEAQSRYDLAQRQLQRDTTLVNEGIVPGARLEAARAQSREAQAMLAERNLALKLAAGGAALNGVAILRAPIAGVITETTALPGQRVDMAAPLFRIAQQGQLWLEMEASPQQASGIQVGAEVEVPALQARGVVQAKSTALNAGQSVLIRVRVTQSGGLQAGAVVQARLNLPAQAGVWRVPPAAVTKINGRDVVLTVTKQGFRIVPVTVAGRLNDAVMVSGPLKAGDKVAATGVVAIKAAAGEVAP</sequence>
<dbReference type="InterPro" id="IPR051909">
    <property type="entry name" value="MFP_Cation_Efflux"/>
</dbReference>
<evidence type="ECO:0000313" key="6">
    <source>
        <dbReference type="EMBL" id="MBN8743284.1"/>
    </source>
</evidence>
<reference evidence="6" key="1">
    <citation type="submission" date="2021-02" db="EMBL/GenBank/DDBJ databases">
        <title>Thiocyanate and organic carbon inputs drive convergent selection for specific autotrophic Afipia and Thiobacillus strains within complex microbiomes.</title>
        <authorList>
            <person name="Huddy R.J."/>
            <person name="Sachdeva R."/>
            <person name="Kadzinga F."/>
            <person name="Kantor R.S."/>
            <person name="Harrison S.T.L."/>
            <person name="Banfield J.F."/>
        </authorList>
    </citation>
    <scope>NUCLEOTIDE SEQUENCE</scope>
    <source>
        <strain evidence="6">SCN18_13_7_16_R3_B_64_19</strain>
    </source>
</reference>
<evidence type="ECO:0000259" key="5">
    <source>
        <dbReference type="Pfam" id="PF25975"/>
    </source>
</evidence>
<dbReference type="InterPro" id="IPR006143">
    <property type="entry name" value="RND_pump_MFP"/>
</dbReference>
<accession>A0A8I1MVS2</accession>
<dbReference type="GO" id="GO:0015679">
    <property type="term" value="P:plasma membrane copper ion transport"/>
    <property type="evidence" value="ECO:0007669"/>
    <property type="project" value="TreeGrafter"/>
</dbReference>
<dbReference type="Pfam" id="PF25975">
    <property type="entry name" value="CzcB_C"/>
    <property type="match status" value="1"/>
</dbReference>
<feature type="domain" description="CzcB-like C-terminal circularly permuted SH3-like" evidence="5">
    <location>
        <begin position="307"/>
        <end position="366"/>
    </location>
</feature>
<dbReference type="GO" id="GO:0030288">
    <property type="term" value="C:outer membrane-bounded periplasmic space"/>
    <property type="evidence" value="ECO:0007669"/>
    <property type="project" value="TreeGrafter"/>
</dbReference>
<gene>
    <name evidence="6" type="ORF">J0I24_03155</name>
</gene>
<dbReference type="Gene3D" id="2.40.420.20">
    <property type="match status" value="1"/>
</dbReference>
<feature type="chain" id="PRO_5034947770" evidence="3">
    <location>
        <begin position="42"/>
        <end position="374"/>
    </location>
</feature>
<proteinExistence type="inferred from homology"/>
<protein>
    <submittedName>
        <fullName evidence="6">Efflux RND transporter periplasmic adaptor subunit</fullName>
    </submittedName>
</protein>
<dbReference type="PANTHER" id="PTHR30097:SF4">
    <property type="entry name" value="SLR6042 PROTEIN"/>
    <property type="match status" value="1"/>
</dbReference>
<dbReference type="GO" id="GO:0022857">
    <property type="term" value="F:transmembrane transporter activity"/>
    <property type="evidence" value="ECO:0007669"/>
    <property type="project" value="InterPro"/>
</dbReference>
<dbReference type="GO" id="GO:0046914">
    <property type="term" value="F:transition metal ion binding"/>
    <property type="evidence" value="ECO:0007669"/>
    <property type="project" value="TreeGrafter"/>
</dbReference>
<dbReference type="AlphaFoldDB" id="A0A8I1MVS2"/>
<dbReference type="GO" id="GO:0016020">
    <property type="term" value="C:membrane"/>
    <property type="evidence" value="ECO:0007669"/>
    <property type="project" value="InterPro"/>
</dbReference>
<evidence type="ECO:0000259" key="4">
    <source>
        <dbReference type="Pfam" id="PF25919"/>
    </source>
</evidence>
<evidence type="ECO:0000313" key="7">
    <source>
        <dbReference type="Proteomes" id="UP000664800"/>
    </source>
</evidence>
<dbReference type="EMBL" id="JAFKMR010000011">
    <property type="protein sequence ID" value="MBN8743284.1"/>
    <property type="molecule type" value="Genomic_DNA"/>
</dbReference>
<comment type="similarity">
    <text evidence="1">Belongs to the membrane fusion protein (MFP) (TC 8.A.1) family.</text>
</comment>
<dbReference type="InterPro" id="IPR058790">
    <property type="entry name" value="BSH_CusB"/>
</dbReference>
<dbReference type="NCBIfam" id="TIGR01730">
    <property type="entry name" value="RND_mfp"/>
    <property type="match status" value="1"/>
</dbReference>
<evidence type="ECO:0000256" key="2">
    <source>
        <dbReference type="ARBA" id="ARBA00022448"/>
    </source>
</evidence>
<dbReference type="Proteomes" id="UP000664800">
    <property type="component" value="Unassembled WGS sequence"/>
</dbReference>
<dbReference type="Pfam" id="PF25919">
    <property type="entry name" value="BSH_CusB"/>
    <property type="match status" value="1"/>
</dbReference>
<keyword evidence="3" id="KW-0732">Signal</keyword>
<organism evidence="6 7">
    <name type="scientific">Thiomonas arsenitoxydans (strain DSM 22701 / CIP 110005 / 3As)</name>
    <dbReference type="NCBI Taxonomy" id="426114"/>
    <lineage>
        <taxon>Bacteria</taxon>
        <taxon>Pseudomonadati</taxon>
        <taxon>Pseudomonadota</taxon>
        <taxon>Betaproteobacteria</taxon>
        <taxon>Burkholderiales</taxon>
        <taxon>Thiomonas</taxon>
    </lineage>
</organism>
<evidence type="ECO:0000256" key="1">
    <source>
        <dbReference type="ARBA" id="ARBA00009477"/>
    </source>
</evidence>
<dbReference type="SUPFAM" id="SSF111369">
    <property type="entry name" value="HlyD-like secretion proteins"/>
    <property type="match status" value="1"/>
</dbReference>
<dbReference type="PANTHER" id="PTHR30097">
    <property type="entry name" value="CATION EFFLUX SYSTEM PROTEIN CUSB"/>
    <property type="match status" value="1"/>
</dbReference>
<dbReference type="Gene3D" id="1.10.287.470">
    <property type="entry name" value="Helix hairpin bin"/>
    <property type="match status" value="1"/>
</dbReference>
<dbReference type="GO" id="GO:0060003">
    <property type="term" value="P:copper ion export"/>
    <property type="evidence" value="ECO:0007669"/>
    <property type="project" value="TreeGrafter"/>
</dbReference>
<dbReference type="InterPro" id="IPR058649">
    <property type="entry name" value="CzcB_C"/>
</dbReference>
<feature type="domain" description="CusB-like barrel-sandwich hybrid" evidence="4">
    <location>
        <begin position="88"/>
        <end position="226"/>
    </location>
</feature>
<feature type="signal peptide" evidence="3">
    <location>
        <begin position="1"/>
        <end position="41"/>
    </location>
</feature>
<comment type="caution">
    <text evidence="6">The sequence shown here is derived from an EMBL/GenBank/DDBJ whole genome shotgun (WGS) entry which is preliminary data.</text>
</comment>
<name>A0A8I1MVS2_THIA3</name>
<keyword evidence="2" id="KW-0813">Transport</keyword>
<dbReference type="Gene3D" id="2.40.50.100">
    <property type="match status" value="1"/>
</dbReference>